<dbReference type="EMBL" id="JRPR02000002">
    <property type="protein sequence ID" value="TLD96976.1"/>
    <property type="molecule type" value="Genomic_DNA"/>
</dbReference>
<dbReference type="AlphaFoldDB" id="A0A4U8TAR9"/>
<protein>
    <recommendedName>
        <fullName evidence="2 4">acylphosphatase</fullName>
        <ecNumber evidence="2 4">3.6.1.7</ecNumber>
    </recommendedName>
</protein>
<dbReference type="PANTHER" id="PTHR47268:SF4">
    <property type="entry name" value="ACYLPHOSPHATASE"/>
    <property type="match status" value="1"/>
</dbReference>
<evidence type="ECO:0000256" key="3">
    <source>
        <dbReference type="ARBA" id="ARBA00047645"/>
    </source>
</evidence>
<dbReference type="InterPro" id="IPR017968">
    <property type="entry name" value="Acylphosphatase_CS"/>
</dbReference>
<evidence type="ECO:0000259" key="6">
    <source>
        <dbReference type="PROSITE" id="PS51160"/>
    </source>
</evidence>
<dbReference type="RefSeq" id="WP_034355628.1">
    <property type="nucleotide sequence ID" value="NZ_JRPR02000002.1"/>
</dbReference>
<feature type="active site" evidence="4">
    <location>
        <position position="19"/>
    </location>
</feature>
<dbReference type="STRING" id="1677920.LS71_06870"/>
<comment type="catalytic activity">
    <reaction evidence="3 4">
        <text>an acyl phosphate + H2O = a carboxylate + phosphate + H(+)</text>
        <dbReference type="Rhea" id="RHEA:14965"/>
        <dbReference type="ChEBI" id="CHEBI:15377"/>
        <dbReference type="ChEBI" id="CHEBI:15378"/>
        <dbReference type="ChEBI" id="CHEBI:29067"/>
        <dbReference type="ChEBI" id="CHEBI:43474"/>
        <dbReference type="ChEBI" id="CHEBI:59918"/>
        <dbReference type="EC" id="3.6.1.7"/>
    </reaction>
</comment>
<accession>A0A4U8TAR9</accession>
<sequence>MRVCKEFLVFGKVQGVGFRKFVKAQVDELNQSKSHDKKLYGHVRNLENGSVRVVAQGYEEDLLPLYEALKIGNAKSKVEGIDVQILATEELFTDFKILI</sequence>
<dbReference type="Proteomes" id="UP000029733">
    <property type="component" value="Unassembled WGS sequence"/>
</dbReference>
<dbReference type="GO" id="GO:0003998">
    <property type="term" value="F:acylphosphatase activity"/>
    <property type="evidence" value="ECO:0007669"/>
    <property type="project" value="UniProtKB-EC"/>
</dbReference>
<evidence type="ECO:0000256" key="2">
    <source>
        <dbReference type="ARBA" id="ARBA00012150"/>
    </source>
</evidence>
<dbReference type="PANTHER" id="PTHR47268">
    <property type="entry name" value="ACYLPHOSPHATASE"/>
    <property type="match status" value="1"/>
</dbReference>
<evidence type="ECO:0000313" key="8">
    <source>
        <dbReference type="Proteomes" id="UP000029733"/>
    </source>
</evidence>
<dbReference type="OrthoDB" id="5295388at2"/>
<comment type="similarity">
    <text evidence="1 5">Belongs to the acylphosphatase family.</text>
</comment>
<dbReference type="EC" id="3.6.1.7" evidence="2 4"/>
<proteinExistence type="inferred from homology"/>
<evidence type="ECO:0000256" key="1">
    <source>
        <dbReference type="ARBA" id="ARBA00005614"/>
    </source>
</evidence>
<dbReference type="Gene3D" id="3.30.70.100">
    <property type="match status" value="1"/>
</dbReference>
<dbReference type="Pfam" id="PF00708">
    <property type="entry name" value="Acylphosphatase"/>
    <property type="match status" value="1"/>
</dbReference>
<dbReference type="InterPro" id="IPR036046">
    <property type="entry name" value="Acylphosphatase-like_dom_sf"/>
</dbReference>
<dbReference type="SUPFAM" id="SSF54975">
    <property type="entry name" value="Acylphosphatase/BLUF domain-like"/>
    <property type="match status" value="1"/>
</dbReference>
<keyword evidence="4" id="KW-0378">Hydrolase</keyword>
<dbReference type="InterPro" id="IPR020456">
    <property type="entry name" value="Acylphosphatase"/>
</dbReference>
<evidence type="ECO:0000256" key="5">
    <source>
        <dbReference type="RuleBase" id="RU004168"/>
    </source>
</evidence>
<dbReference type="PROSITE" id="PS00150">
    <property type="entry name" value="ACYLPHOSPHATASE_1"/>
    <property type="match status" value="1"/>
</dbReference>
<dbReference type="InterPro" id="IPR001792">
    <property type="entry name" value="Acylphosphatase-like_dom"/>
</dbReference>
<gene>
    <name evidence="7" type="ORF">LS71_005140</name>
</gene>
<dbReference type="PROSITE" id="PS51160">
    <property type="entry name" value="ACYLPHOSPHATASE_3"/>
    <property type="match status" value="1"/>
</dbReference>
<feature type="domain" description="Acylphosphatase-like" evidence="6">
    <location>
        <begin position="4"/>
        <end position="99"/>
    </location>
</feature>
<organism evidence="7 8">
    <name type="scientific">Helicobacter jaachi</name>
    <dbReference type="NCBI Taxonomy" id="1677920"/>
    <lineage>
        <taxon>Bacteria</taxon>
        <taxon>Pseudomonadati</taxon>
        <taxon>Campylobacterota</taxon>
        <taxon>Epsilonproteobacteria</taxon>
        <taxon>Campylobacterales</taxon>
        <taxon>Helicobacteraceae</taxon>
        <taxon>Helicobacter</taxon>
    </lineage>
</organism>
<keyword evidence="8" id="KW-1185">Reference proteome</keyword>
<reference evidence="7 8" key="1">
    <citation type="journal article" date="2014" name="Genome Announc.">
        <title>Draft genome sequences of eight enterohepatic helicobacter species isolated from both laboratory and wild rodents.</title>
        <authorList>
            <person name="Sheh A."/>
            <person name="Shen Z."/>
            <person name="Fox J.G."/>
        </authorList>
    </citation>
    <scope>NUCLEOTIDE SEQUENCE [LARGE SCALE GENOMIC DNA]</scope>
    <source>
        <strain evidence="7 8">MIT 09-6949</strain>
    </source>
</reference>
<evidence type="ECO:0000313" key="7">
    <source>
        <dbReference type="EMBL" id="TLD96976.1"/>
    </source>
</evidence>
<feature type="active site" evidence="4">
    <location>
        <position position="45"/>
    </location>
</feature>
<comment type="caution">
    <text evidence="7">The sequence shown here is derived from an EMBL/GenBank/DDBJ whole genome shotgun (WGS) entry which is preliminary data.</text>
</comment>
<name>A0A4U8TAR9_9HELI</name>
<evidence type="ECO:0000256" key="4">
    <source>
        <dbReference type="PROSITE-ProRule" id="PRU00520"/>
    </source>
</evidence>